<sequence>MIALDSNASLLKQGEKLREYLNDPEHQYRLFVTMNSNASTTQAAMQNGLAKWYGDLNNKTYRRLKAEPQSSLWQGWGFLEGHEAEAAEQVTLHWHVLIGPGPTVKPLKYADLMTSLNPGEEPLIQKHMQRAWQKVYPKGTIIVSYIDDLAGAVNYCTKDLCRPGLHLRRSHQAHSPLPFRKKEVHDT</sequence>
<gene>
    <name evidence="1" type="ORF">JQV55_19015</name>
</gene>
<name>A0AAE2W180_9RHOB</name>
<dbReference type="EMBL" id="JAFBRM010000008">
    <property type="protein sequence ID" value="MBM1715669.1"/>
    <property type="molecule type" value="Genomic_DNA"/>
</dbReference>
<evidence type="ECO:0000313" key="2">
    <source>
        <dbReference type="Proteomes" id="UP000732193"/>
    </source>
</evidence>
<organism evidence="1 2">
    <name type="scientific">Sulfitobacter geojensis</name>
    <dbReference type="NCBI Taxonomy" id="1342299"/>
    <lineage>
        <taxon>Bacteria</taxon>
        <taxon>Pseudomonadati</taxon>
        <taxon>Pseudomonadota</taxon>
        <taxon>Alphaproteobacteria</taxon>
        <taxon>Rhodobacterales</taxon>
        <taxon>Roseobacteraceae</taxon>
        <taxon>Sulfitobacter</taxon>
    </lineage>
</organism>
<comment type="caution">
    <text evidence="1">The sequence shown here is derived from an EMBL/GenBank/DDBJ whole genome shotgun (WGS) entry which is preliminary data.</text>
</comment>
<dbReference type="RefSeq" id="WP_203243417.1">
    <property type="nucleotide sequence ID" value="NZ_JAFBRH010000004.1"/>
</dbReference>
<reference evidence="1 2" key="1">
    <citation type="submission" date="2021-01" db="EMBL/GenBank/DDBJ databases">
        <title>Diatom-associated Roseobacters Show Island Model of Population Structure.</title>
        <authorList>
            <person name="Qu L."/>
            <person name="Feng X."/>
            <person name="Chen Y."/>
            <person name="Li L."/>
            <person name="Wang X."/>
            <person name="Hu Z."/>
            <person name="Wang H."/>
            <person name="Luo H."/>
        </authorList>
    </citation>
    <scope>NUCLEOTIDE SEQUENCE [LARGE SCALE GENOMIC DNA]</scope>
    <source>
        <strain evidence="1 2">TR60-84</strain>
    </source>
</reference>
<protein>
    <recommendedName>
        <fullName evidence="3">Replication protein</fullName>
    </recommendedName>
</protein>
<accession>A0AAE2W180</accession>
<keyword evidence="2" id="KW-1185">Reference proteome</keyword>
<proteinExistence type="predicted"/>
<dbReference type="AlphaFoldDB" id="A0AAE2W180"/>
<dbReference type="Proteomes" id="UP000732193">
    <property type="component" value="Unassembled WGS sequence"/>
</dbReference>
<evidence type="ECO:0008006" key="3">
    <source>
        <dbReference type="Google" id="ProtNLM"/>
    </source>
</evidence>
<evidence type="ECO:0000313" key="1">
    <source>
        <dbReference type="EMBL" id="MBM1715669.1"/>
    </source>
</evidence>